<dbReference type="PANTHER" id="PTHR16166:SF93">
    <property type="entry name" value="INTERMEMBRANE LIPID TRANSFER PROTEIN VPS13"/>
    <property type="match status" value="1"/>
</dbReference>
<accession>A0A3P7P2L2</accession>
<evidence type="ECO:0000256" key="1">
    <source>
        <dbReference type="ARBA" id="ARBA00006545"/>
    </source>
</evidence>
<protein>
    <recommendedName>
        <fullName evidence="2">Intermembrane lipid transfer protein VPS13-like C-terminal domain-containing protein</fullName>
    </recommendedName>
</protein>
<dbReference type="GO" id="GO:0045053">
    <property type="term" value="P:protein retention in Golgi apparatus"/>
    <property type="evidence" value="ECO:0007669"/>
    <property type="project" value="TreeGrafter"/>
</dbReference>
<dbReference type="EMBL" id="UYRU01059576">
    <property type="protein sequence ID" value="VDN14542.1"/>
    <property type="molecule type" value="Genomic_DNA"/>
</dbReference>
<dbReference type="GO" id="GO:0006623">
    <property type="term" value="P:protein targeting to vacuole"/>
    <property type="evidence" value="ECO:0007669"/>
    <property type="project" value="TreeGrafter"/>
</dbReference>
<dbReference type="AlphaFoldDB" id="A0A3P7P2L2"/>
<feature type="domain" description="Intermembrane lipid transfer protein VPS13-like C-terminal" evidence="2">
    <location>
        <begin position="206"/>
        <end position="318"/>
    </location>
</feature>
<comment type="similarity">
    <text evidence="1">Belongs to the VPS13 family.</text>
</comment>
<organism evidence="3 4">
    <name type="scientific">Dibothriocephalus latus</name>
    <name type="common">Fish tapeworm</name>
    <name type="synonym">Diphyllobothrium latum</name>
    <dbReference type="NCBI Taxonomy" id="60516"/>
    <lineage>
        <taxon>Eukaryota</taxon>
        <taxon>Metazoa</taxon>
        <taxon>Spiralia</taxon>
        <taxon>Lophotrochozoa</taxon>
        <taxon>Platyhelminthes</taxon>
        <taxon>Cestoda</taxon>
        <taxon>Eucestoda</taxon>
        <taxon>Diphyllobothriidea</taxon>
        <taxon>Diphyllobothriidae</taxon>
        <taxon>Dibothriocephalus</taxon>
    </lineage>
</organism>
<dbReference type="InterPro" id="IPR026847">
    <property type="entry name" value="VPS13"/>
</dbReference>
<dbReference type="InterPro" id="IPR056748">
    <property type="entry name" value="VPS13-like_C"/>
</dbReference>
<proteinExistence type="inferred from homology"/>
<keyword evidence="4" id="KW-1185">Reference proteome</keyword>
<evidence type="ECO:0000313" key="3">
    <source>
        <dbReference type="EMBL" id="VDN14542.1"/>
    </source>
</evidence>
<name>A0A3P7P2L2_DIBLA</name>
<dbReference type="OrthoDB" id="428159at2759"/>
<evidence type="ECO:0000313" key="4">
    <source>
        <dbReference type="Proteomes" id="UP000281553"/>
    </source>
</evidence>
<reference evidence="3 4" key="1">
    <citation type="submission" date="2018-11" db="EMBL/GenBank/DDBJ databases">
        <authorList>
            <consortium name="Pathogen Informatics"/>
        </authorList>
    </citation>
    <scope>NUCLEOTIDE SEQUENCE [LARGE SCALE GENOMIC DNA]</scope>
</reference>
<gene>
    <name evidence="3" type="ORF">DILT_LOCUS10373</name>
</gene>
<sequence length="341" mass="36821">MAYFERRACIMSVSKLTSEMTRHYAGQAIKQTYVLLLGLDVIGNPFGVIRGVAQGVEDLFYEPVKEFGEGVALGVRSFVGHTVGGAAGAVSRITGTLGKGVAALTLDDDYKRRRREQLSRRPANFSAGLAQGGKDLVMGVVDGVTGIVMQPIGGAKKGGVGGFFKGMTKGLVGVVTRPISGVVDFASSSFEGIRRATSTSKDVSRVRPPRFIGLDGVIRPYDLYQAQGNIILKPFKDASEEYVIHVPLRKPKTVCILTSRRLLVLSFNDILGSWSCDWQISLAELDGAPTECASGLELKLLKAQRRVFGSSTISKFIEADVDQARRLQAKIVQRMSTEEAS</sequence>
<dbReference type="Pfam" id="PF25037">
    <property type="entry name" value="VPS13_C"/>
    <property type="match status" value="1"/>
</dbReference>
<dbReference type="PANTHER" id="PTHR16166">
    <property type="entry name" value="VACUOLAR PROTEIN SORTING-ASSOCIATED PROTEIN VPS13"/>
    <property type="match status" value="1"/>
</dbReference>
<evidence type="ECO:0000259" key="2">
    <source>
        <dbReference type="Pfam" id="PF25037"/>
    </source>
</evidence>
<dbReference type="Proteomes" id="UP000281553">
    <property type="component" value="Unassembled WGS sequence"/>
</dbReference>